<dbReference type="InterPro" id="IPR036477">
    <property type="entry name" value="Formyl_transf_N_sf"/>
</dbReference>
<dbReference type="Proteomes" id="UP000322876">
    <property type="component" value="Unassembled WGS sequence"/>
</dbReference>
<keyword evidence="11" id="KW-1185">Reference proteome</keyword>
<dbReference type="PANTHER" id="PTHR11138:SF5">
    <property type="entry name" value="METHIONYL-TRNA FORMYLTRANSFERASE, MITOCHONDRIAL"/>
    <property type="match status" value="1"/>
</dbReference>
<name>A0A5A8F325_9BACT</name>
<evidence type="ECO:0000256" key="7">
    <source>
        <dbReference type="ARBA" id="ARBA00048558"/>
    </source>
</evidence>
<comment type="function">
    <text evidence="1">Attaches a formyl group to the free amino group of methionyl-tRNA(fMet). The formyl group appears to play a dual role in the initiator identity of N-formylmethionyl-tRNA by promoting its recognition by IF2 and preventing the misappropriation of this tRNA by the elongation apparatus.</text>
</comment>
<evidence type="ECO:0000256" key="6">
    <source>
        <dbReference type="ARBA" id="ARBA00022917"/>
    </source>
</evidence>
<keyword evidence="5 10" id="KW-0808">Transferase</keyword>
<dbReference type="Gene3D" id="3.10.25.10">
    <property type="entry name" value="Formyl transferase, C-terminal domain"/>
    <property type="match status" value="1"/>
</dbReference>
<reference evidence="10 11" key="1">
    <citation type="submission" date="2019-06" db="EMBL/GenBank/DDBJ databases">
        <title>Genomic insights into carbon and energy metabolism of Deferribacter autotrophicus revealed new metabolic traits in the phylum Deferribacteres.</title>
        <authorList>
            <person name="Slobodkin A.I."/>
            <person name="Slobodkina G.B."/>
            <person name="Allioux M."/>
            <person name="Alain K."/>
            <person name="Jebbar M."/>
            <person name="Shadrin V."/>
            <person name="Kublanov I.V."/>
            <person name="Toshchakov S.V."/>
            <person name="Bonch-Osmolovskaya E.A."/>
        </authorList>
    </citation>
    <scope>NUCLEOTIDE SEQUENCE [LARGE SCALE GENOMIC DNA]</scope>
    <source>
        <strain evidence="10 11">SL50</strain>
    </source>
</reference>
<dbReference type="Pfam" id="PF00551">
    <property type="entry name" value="Formyl_trans_N"/>
    <property type="match status" value="1"/>
</dbReference>
<dbReference type="Pfam" id="PF02911">
    <property type="entry name" value="Formyl_trans_C"/>
    <property type="match status" value="1"/>
</dbReference>
<evidence type="ECO:0000313" key="10">
    <source>
        <dbReference type="EMBL" id="KAA0257341.1"/>
    </source>
</evidence>
<dbReference type="GO" id="GO:0004479">
    <property type="term" value="F:methionyl-tRNA formyltransferase activity"/>
    <property type="evidence" value="ECO:0007669"/>
    <property type="project" value="UniProtKB-EC"/>
</dbReference>
<dbReference type="InterPro" id="IPR044135">
    <property type="entry name" value="Met-tRNA-FMT_C"/>
</dbReference>
<dbReference type="InterPro" id="IPR002376">
    <property type="entry name" value="Formyl_transf_N"/>
</dbReference>
<dbReference type="InterPro" id="IPR005793">
    <property type="entry name" value="Formyl_trans_C"/>
</dbReference>
<evidence type="ECO:0000313" key="11">
    <source>
        <dbReference type="Proteomes" id="UP000322876"/>
    </source>
</evidence>
<evidence type="ECO:0000256" key="4">
    <source>
        <dbReference type="ARBA" id="ARBA00016014"/>
    </source>
</evidence>
<comment type="similarity">
    <text evidence="2">Belongs to the Fmt family.</text>
</comment>
<evidence type="ECO:0000256" key="3">
    <source>
        <dbReference type="ARBA" id="ARBA00012261"/>
    </source>
</evidence>
<protein>
    <recommendedName>
        <fullName evidence="4">Methionyl-tRNA formyltransferase</fullName>
        <ecNumber evidence="3">2.1.2.9</ecNumber>
    </recommendedName>
</protein>
<comment type="catalytic activity">
    <reaction evidence="7">
        <text>L-methionyl-tRNA(fMet) + (6R)-10-formyltetrahydrofolate = N-formyl-L-methionyl-tRNA(fMet) + (6S)-5,6,7,8-tetrahydrofolate + H(+)</text>
        <dbReference type="Rhea" id="RHEA:24380"/>
        <dbReference type="Rhea" id="RHEA-COMP:9952"/>
        <dbReference type="Rhea" id="RHEA-COMP:9953"/>
        <dbReference type="ChEBI" id="CHEBI:15378"/>
        <dbReference type="ChEBI" id="CHEBI:57453"/>
        <dbReference type="ChEBI" id="CHEBI:78530"/>
        <dbReference type="ChEBI" id="CHEBI:78844"/>
        <dbReference type="ChEBI" id="CHEBI:195366"/>
        <dbReference type="EC" id="2.1.2.9"/>
    </reaction>
</comment>
<dbReference type="SUPFAM" id="SSF53328">
    <property type="entry name" value="Formyltransferase"/>
    <property type="match status" value="1"/>
</dbReference>
<dbReference type="OrthoDB" id="5355061at2"/>
<dbReference type="SUPFAM" id="SSF50486">
    <property type="entry name" value="FMT C-terminal domain-like"/>
    <property type="match status" value="1"/>
</dbReference>
<feature type="domain" description="Formyl transferase C-terminal" evidence="9">
    <location>
        <begin position="196"/>
        <end position="277"/>
    </location>
</feature>
<dbReference type="EC" id="2.1.2.9" evidence="3"/>
<evidence type="ECO:0000256" key="1">
    <source>
        <dbReference type="ARBA" id="ARBA00002606"/>
    </source>
</evidence>
<dbReference type="EMBL" id="VFJB01000008">
    <property type="protein sequence ID" value="KAA0257341.1"/>
    <property type="molecule type" value="Genomic_DNA"/>
</dbReference>
<feature type="domain" description="Formyl transferase N-terminal" evidence="8">
    <location>
        <begin position="90"/>
        <end position="153"/>
    </location>
</feature>
<organism evidence="10 11">
    <name type="scientific">Deferribacter autotrophicus</name>
    <dbReference type="NCBI Taxonomy" id="500465"/>
    <lineage>
        <taxon>Bacteria</taxon>
        <taxon>Pseudomonadati</taxon>
        <taxon>Deferribacterota</taxon>
        <taxon>Deferribacteres</taxon>
        <taxon>Deferribacterales</taxon>
        <taxon>Deferribacteraceae</taxon>
        <taxon>Deferribacter</taxon>
    </lineage>
</organism>
<dbReference type="PANTHER" id="PTHR11138">
    <property type="entry name" value="METHIONYL-TRNA FORMYLTRANSFERASE"/>
    <property type="match status" value="1"/>
</dbReference>
<dbReference type="Gene3D" id="3.40.50.170">
    <property type="entry name" value="Formyl transferase, N-terminal domain"/>
    <property type="match status" value="1"/>
</dbReference>
<gene>
    <name evidence="10" type="ORF">FHQ18_09855</name>
</gene>
<evidence type="ECO:0000259" key="8">
    <source>
        <dbReference type="Pfam" id="PF00551"/>
    </source>
</evidence>
<sequence length="298" mass="35221">MKISLFVDNYTGYKFIELLIEKKDFDYKIYTYHPNFKRSQKIYDFSKFAKYFNITYLASNRYENCKTKIKNCDFALCIDWTKDFFTNSNYPFCTLYYHPSLLPMYRGYGAISEQFYRGVVKSGLTIYLPNEKVDAGDIIYQKKINIQFTDYPVDFINKCIVELYHFLNLLKNNQINLNEKKKQNENLSFYLVRKRQKDALIDFNKSAYAVYNHIRAFSHPFFGAHAFINSEKFIIWKCAIEKWEGNFGTPGEVIEKNKNGIEIACGSGSIFAHTIEINNQLFKYEDIPIEKNSLINQL</sequence>
<proteinExistence type="inferred from homology"/>
<comment type="caution">
    <text evidence="10">The sequence shown here is derived from an EMBL/GenBank/DDBJ whole genome shotgun (WGS) entry which is preliminary data.</text>
</comment>
<dbReference type="InterPro" id="IPR037022">
    <property type="entry name" value="Formyl_trans_C_sf"/>
</dbReference>
<evidence type="ECO:0000256" key="2">
    <source>
        <dbReference type="ARBA" id="ARBA00010699"/>
    </source>
</evidence>
<dbReference type="AlphaFoldDB" id="A0A5A8F325"/>
<evidence type="ECO:0000259" key="9">
    <source>
        <dbReference type="Pfam" id="PF02911"/>
    </source>
</evidence>
<accession>A0A5A8F325</accession>
<dbReference type="RefSeq" id="WP_149267014.1">
    <property type="nucleotide sequence ID" value="NZ_VFJB01000008.1"/>
</dbReference>
<dbReference type="CDD" id="cd08704">
    <property type="entry name" value="Met_tRNA_FMT_C"/>
    <property type="match status" value="1"/>
</dbReference>
<dbReference type="InterPro" id="IPR011034">
    <property type="entry name" value="Formyl_transferase-like_C_sf"/>
</dbReference>
<evidence type="ECO:0000256" key="5">
    <source>
        <dbReference type="ARBA" id="ARBA00022679"/>
    </source>
</evidence>
<keyword evidence="6" id="KW-0648">Protein biosynthesis</keyword>
<dbReference type="GO" id="GO:0005829">
    <property type="term" value="C:cytosol"/>
    <property type="evidence" value="ECO:0007669"/>
    <property type="project" value="TreeGrafter"/>
</dbReference>